<name>A0A067RD04_ZOONE</name>
<dbReference type="AlphaFoldDB" id="A0A067RD04"/>
<protein>
    <submittedName>
        <fullName evidence="1">Uncharacterized protein</fullName>
    </submittedName>
</protein>
<organism evidence="1 2">
    <name type="scientific">Zootermopsis nevadensis</name>
    <name type="common">Dampwood termite</name>
    <dbReference type="NCBI Taxonomy" id="136037"/>
    <lineage>
        <taxon>Eukaryota</taxon>
        <taxon>Metazoa</taxon>
        <taxon>Ecdysozoa</taxon>
        <taxon>Arthropoda</taxon>
        <taxon>Hexapoda</taxon>
        <taxon>Insecta</taxon>
        <taxon>Pterygota</taxon>
        <taxon>Neoptera</taxon>
        <taxon>Polyneoptera</taxon>
        <taxon>Dictyoptera</taxon>
        <taxon>Blattodea</taxon>
        <taxon>Blattoidea</taxon>
        <taxon>Termitoidae</taxon>
        <taxon>Termopsidae</taxon>
        <taxon>Zootermopsis</taxon>
    </lineage>
</organism>
<evidence type="ECO:0000313" key="1">
    <source>
        <dbReference type="EMBL" id="KDR17834.1"/>
    </source>
</evidence>
<evidence type="ECO:0000313" key="2">
    <source>
        <dbReference type="Proteomes" id="UP000027135"/>
    </source>
</evidence>
<dbReference type="EMBL" id="KK852716">
    <property type="protein sequence ID" value="KDR17834.1"/>
    <property type="molecule type" value="Genomic_DNA"/>
</dbReference>
<accession>A0A067RD04</accession>
<sequence>MAASMTTADVLVVTARSLVEDNQYLRGACCLYHHHCDDGDSDPLSPFQQQLKGGGGVQFFMSLAHLACAPEKRVLKTQQSTIKNKIISFLQTNYNTFTLHGVIDTLLQTKKQNV</sequence>
<gene>
    <name evidence="1" type="ORF">L798_06781</name>
</gene>
<dbReference type="Proteomes" id="UP000027135">
    <property type="component" value="Unassembled WGS sequence"/>
</dbReference>
<keyword evidence="2" id="KW-1185">Reference proteome</keyword>
<dbReference type="InParanoid" id="A0A067RD04"/>
<reference evidence="1 2" key="1">
    <citation type="journal article" date="2014" name="Nat. Commun.">
        <title>Molecular traces of alternative social organization in a termite genome.</title>
        <authorList>
            <person name="Terrapon N."/>
            <person name="Li C."/>
            <person name="Robertson H.M."/>
            <person name="Ji L."/>
            <person name="Meng X."/>
            <person name="Booth W."/>
            <person name="Chen Z."/>
            <person name="Childers C.P."/>
            <person name="Glastad K.M."/>
            <person name="Gokhale K."/>
            <person name="Gowin J."/>
            <person name="Gronenberg W."/>
            <person name="Hermansen R.A."/>
            <person name="Hu H."/>
            <person name="Hunt B.G."/>
            <person name="Huylmans A.K."/>
            <person name="Khalil S.M."/>
            <person name="Mitchell R.D."/>
            <person name="Munoz-Torres M.C."/>
            <person name="Mustard J.A."/>
            <person name="Pan H."/>
            <person name="Reese J.T."/>
            <person name="Scharf M.E."/>
            <person name="Sun F."/>
            <person name="Vogel H."/>
            <person name="Xiao J."/>
            <person name="Yang W."/>
            <person name="Yang Z."/>
            <person name="Yang Z."/>
            <person name="Zhou J."/>
            <person name="Zhu J."/>
            <person name="Brent C.S."/>
            <person name="Elsik C.G."/>
            <person name="Goodisman M.A."/>
            <person name="Liberles D.A."/>
            <person name="Roe R.M."/>
            <person name="Vargo E.L."/>
            <person name="Vilcinskas A."/>
            <person name="Wang J."/>
            <person name="Bornberg-Bauer E."/>
            <person name="Korb J."/>
            <person name="Zhang G."/>
            <person name="Liebig J."/>
        </authorList>
    </citation>
    <scope>NUCLEOTIDE SEQUENCE [LARGE SCALE GENOMIC DNA]</scope>
    <source>
        <tissue evidence="1">Whole organism</tissue>
    </source>
</reference>
<proteinExistence type="predicted"/>